<evidence type="ECO:0000256" key="3">
    <source>
        <dbReference type="ARBA" id="ARBA00023004"/>
    </source>
</evidence>
<evidence type="ECO:0000256" key="4">
    <source>
        <dbReference type="ARBA" id="ARBA00023014"/>
    </source>
</evidence>
<feature type="domain" description="RnfC Barrel sandwich hybrid" evidence="6">
    <location>
        <begin position="7"/>
        <end position="59"/>
    </location>
</feature>
<keyword evidence="2" id="KW-0479">Metal-binding</keyword>
<dbReference type="PANTHER" id="PTHR43578:SF3">
    <property type="entry name" value="NADH-QUINONE OXIDOREDUCTASE SUBUNIT F"/>
    <property type="match status" value="1"/>
</dbReference>
<dbReference type="Gene3D" id="3.40.50.11540">
    <property type="entry name" value="NADH-ubiquinone oxidoreductase 51kDa subunit"/>
    <property type="match status" value="1"/>
</dbReference>
<evidence type="ECO:0000313" key="7">
    <source>
        <dbReference type="EMBL" id="MDQ0478799.1"/>
    </source>
</evidence>
<dbReference type="NCBIfam" id="TIGR04481">
    <property type="entry name" value="PR_assoc_PrdC"/>
    <property type="match status" value="1"/>
</dbReference>
<dbReference type="PANTHER" id="PTHR43578">
    <property type="entry name" value="NADH-QUINONE OXIDOREDUCTASE SUBUNIT F"/>
    <property type="match status" value="1"/>
</dbReference>
<keyword evidence="3" id="KW-0408">Iron</keyword>
<keyword evidence="1" id="KW-0004">4Fe-4S</keyword>
<dbReference type="InterPro" id="IPR026902">
    <property type="entry name" value="RnfC_N"/>
</dbReference>
<evidence type="ECO:0000313" key="8">
    <source>
        <dbReference type="Proteomes" id="UP001224418"/>
    </source>
</evidence>
<comment type="caution">
    <text evidence="7">The sequence shown here is derived from an EMBL/GenBank/DDBJ whole genome shotgun (WGS) entry which is preliminary data.</text>
</comment>
<dbReference type="InterPro" id="IPR011538">
    <property type="entry name" value="Nuo51_FMN-bd"/>
</dbReference>
<protein>
    <submittedName>
        <fullName evidence="7">Proline reductase-associated electron transfer protein PrdC</fullName>
    </submittedName>
</protein>
<reference evidence="7 8" key="1">
    <citation type="submission" date="2023-07" db="EMBL/GenBank/DDBJ databases">
        <title>Genomic Encyclopedia of Type Strains, Phase IV (KMG-IV): sequencing the most valuable type-strain genomes for metagenomic binning, comparative biology and taxonomic classification.</title>
        <authorList>
            <person name="Goeker M."/>
        </authorList>
    </citation>
    <scope>NUCLEOTIDE SEQUENCE [LARGE SCALE GENOMIC DNA]</scope>
    <source>
        <strain evidence="7 8">DSM 1400</strain>
    </source>
</reference>
<dbReference type="Proteomes" id="UP001224418">
    <property type="component" value="Unassembled WGS sequence"/>
</dbReference>
<accession>A0ABU0JP31</accession>
<evidence type="ECO:0000256" key="2">
    <source>
        <dbReference type="ARBA" id="ARBA00022723"/>
    </source>
</evidence>
<dbReference type="EMBL" id="JAUSWN010000003">
    <property type="protein sequence ID" value="MDQ0478799.1"/>
    <property type="molecule type" value="Genomic_DNA"/>
</dbReference>
<feature type="domain" description="NADH-ubiquinone oxidoreductase 51kDa subunit FMN-binding" evidence="5">
    <location>
        <begin position="84"/>
        <end position="230"/>
    </location>
</feature>
<evidence type="ECO:0000259" key="6">
    <source>
        <dbReference type="Pfam" id="PF13375"/>
    </source>
</evidence>
<gene>
    <name evidence="7" type="ORF">QOZ93_000527</name>
</gene>
<dbReference type="InterPro" id="IPR037225">
    <property type="entry name" value="Nuo51_FMN-bd_sf"/>
</dbReference>
<keyword evidence="4" id="KW-0411">Iron-sulfur</keyword>
<organism evidence="7 8">
    <name type="scientific">Hathewaya limosa</name>
    <name type="common">Clostridium limosum</name>
    <dbReference type="NCBI Taxonomy" id="1536"/>
    <lineage>
        <taxon>Bacteria</taxon>
        <taxon>Bacillati</taxon>
        <taxon>Bacillota</taxon>
        <taxon>Clostridia</taxon>
        <taxon>Eubacteriales</taxon>
        <taxon>Clostridiaceae</taxon>
        <taxon>Hathewaya</taxon>
    </lineage>
</organism>
<proteinExistence type="predicted"/>
<dbReference type="RefSeq" id="WP_307354998.1">
    <property type="nucleotide sequence ID" value="NZ_BAAACJ010000025.1"/>
</dbReference>
<dbReference type="SUPFAM" id="SSF142019">
    <property type="entry name" value="Nqo1 FMN-binding domain-like"/>
    <property type="match status" value="1"/>
</dbReference>
<sequence>MGVIYKFPLKMHVGAPNTPLVSKGEEVQRGQCISEPKGLGSKIHSSVSGKILEVTENEIIIDAYEKQSEDFIKIKKCENILDTIYEAGIVGAGGAGFPTHVKLKVNIPDGYVVANCAECEPTLHHNIKMIEEQPELLVNGIKYAMEATSSKKAYIGIKAKHSKAIQVLKEFLQNCEGCENIQVKELKDMYPMGEERALIHEIFDIWLKPTQLPLEANCVVLNAETLANITRAVEEGKPVIDKDLTIAGKLNGGNTPHILFQVPVGTSIKSLIENCGGINGEYGELLIGGPNTGSAGDLETSIVTKTSGGALVTIPFPKYDGPLGLLVCACGANEERLRDIAKKMGSTVVGVTKCKNVEEIKGNNKCKTPGNCPGQAAGIIYLKSKGAKRILISNCSDCSNTVMCCAPKMGIPVYHHTDHVFRTVDYPLTRRLPMEDK</sequence>
<dbReference type="Pfam" id="PF13375">
    <property type="entry name" value="RnfC_N"/>
    <property type="match status" value="1"/>
</dbReference>
<name>A0ABU0JP31_HATLI</name>
<keyword evidence="8" id="KW-1185">Reference proteome</keyword>
<dbReference type="InterPro" id="IPR031001">
    <property type="entry name" value="PR_assoc_PrdC"/>
</dbReference>
<dbReference type="Pfam" id="PF01512">
    <property type="entry name" value="Complex1_51K"/>
    <property type="match status" value="1"/>
</dbReference>
<evidence type="ECO:0000259" key="5">
    <source>
        <dbReference type="Pfam" id="PF01512"/>
    </source>
</evidence>
<evidence type="ECO:0000256" key="1">
    <source>
        <dbReference type="ARBA" id="ARBA00022485"/>
    </source>
</evidence>